<proteinExistence type="predicted"/>
<keyword evidence="6 8" id="KW-0539">Nucleus</keyword>
<dbReference type="Pfam" id="PF00505">
    <property type="entry name" value="HMG_box"/>
    <property type="match status" value="1"/>
</dbReference>
<sequence length="476" mass="53766">MKKREDPSQPVKPSSAVALFFKDTQAKVKAQNPNATFEELLQIMFSTWDELGVEQKQRYKRRKKRAKEKYMKQLTAYRASLVSQSPPSQASRPGLSPNLHQIQPQLQALSSRGTVPRADVPHQRGLSLSSVAAASTPPLQISLPLHSQAHLGGLHSPHHQQPSGHAMGMTHHPAMTQTSAEEEVETLQPDGAIHCGKFLLVPLPTVSSLSLCCAVCRQEAVVGSPLPAVSGGKRRRLSLRRANTTLTDGRLAVRERPSSDSLSFLTPEERRWLNSENNPTESIGDYIVISDDEEARESSQQLREDEALARLLQIRFNVEQLEETHRLRQQNSHMVFPQPEPRFFPFVAPLVDFPEDIFGHHSQREQRWMGNDHLDLSDNHQGHDYEALLELEEHQGAVVSRKLTREQIERFPSKNFQSSAADGRTQCQICICDYSDGEKLRTLPCFHDYHVKCIDRWLKDNLTCPICRVNLTDVSL</sequence>
<dbReference type="GO" id="GO:0031490">
    <property type="term" value="F:chromatin DNA binding"/>
    <property type="evidence" value="ECO:0007669"/>
    <property type="project" value="TreeGrafter"/>
</dbReference>
<dbReference type="GO" id="GO:0006357">
    <property type="term" value="P:regulation of transcription by RNA polymerase II"/>
    <property type="evidence" value="ECO:0007669"/>
    <property type="project" value="TreeGrafter"/>
</dbReference>
<evidence type="ECO:0000256" key="9">
    <source>
        <dbReference type="SAM" id="MobiDB-lite"/>
    </source>
</evidence>
<dbReference type="PROSITE" id="PS50089">
    <property type="entry name" value="ZF_RING_2"/>
    <property type="match status" value="1"/>
</dbReference>
<dbReference type="InterPro" id="IPR013083">
    <property type="entry name" value="Znf_RING/FYVE/PHD"/>
</dbReference>
<dbReference type="SUPFAM" id="SSF57850">
    <property type="entry name" value="RING/U-box"/>
    <property type="match status" value="1"/>
</dbReference>
<gene>
    <name evidence="12" type="primary">LOC114465396</name>
</gene>
<dbReference type="Gene3D" id="3.30.40.10">
    <property type="entry name" value="Zinc/RING finger domain, C3HC4 (zinc finger)"/>
    <property type="match status" value="1"/>
</dbReference>
<dbReference type="FunFam" id="3.30.40.10:FF:000922">
    <property type="entry name" value="RING finger protein 38"/>
    <property type="match status" value="1"/>
</dbReference>
<dbReference type="PANTHER" id="PTHR45781">
    <property type="entry name" value="AGAP000281-PA"/>
    <property type="match status" value="1"/>
</dbReference>
<evidence type="ECO:0000259" key="10">
    <source>
        <dbReference type="PROSITE" id="PS50089"/>
    </source>
</evidence>
<protein>
    <submittedName>
        <fullName evidence="12">Uncharacterized LOC114465396</fullName>
    </submittedName>
</protein>
<dbReference type="PANTHER" id="PTHR45781:SF1">
    <property type="entry name" value="HMG BOX DOMAIN-CONTAINING PROTEIN"/>
    <property type="match status" value="1"/>
</dbReference>
<reference evidence="12" key="3">
    <citation type="submission" date="2025-09" db="UniProtKB">
        <authorList>
            <consortium name="Ensembl"/>
        </authorList>
    </citation>
    <scope>IDENTIFICATION</scope>
</reference>
<evidence type="ECO:0000256" key="6">
    <source>
        <dbReference type="ARBA" id="ARBA00023242"/>
    </source>
</evidence>
<keyword evidence="4" id="KW-0862">Zinc</keyword>
<dbReference type="InterPro" id="IPR051365">
    <property type="entry name" value="TOX_HMG-box_domain"/>
</dbReference>
<dbReference type="InterPro" id="IPR009071">
    <property type="entry name" value="HMG_box_dom"/>
</dbReference>
<name>A0A8C5EF61_GOUWI</name>
<evidence type="ECO:0000259" key="11">
    <source>
        <dbReference type="PROSITE" id="PS50118"/>
    </source>
</evidence>
<dbReference type="AlphaFoldDB" id="A0A8C5EF61"/>
<evidence type="ECO:0000313" key="12">
    <source>
        <dbReference type="Ensembl" id="ENSGWIP00000020869.1"/>
    </source>
</evidence>
<feature type="DNA-binding region" description="HMG box" evidence="8">
    <location>
        <begin position="10"/>
        <end position="78"/>
    </location>
</feature>
<feature type="domain" description="HMG box" evidence="11">
    <location>
        <begin position="10"/>
        <end position="78"/>
    </location>
</feature>
<dbReference type="Ensembl" id="ENSGWIT00000022912.1">
    <property type="protein sequence ID" value="ENSGWIP00000020869.1"/>
    <property type="gene ID" value="ENSGWIG00000011290.1"/>
</dbReference>
<evidence type="ECO:0000256" key="8">
    <source>
        <dbReference type="PROSITE-ProRule" id="PRU00267"/>
    </source>
</evidence>
<dbReference type="SUPFAM" id="SSF47095">
    <property type="entry name" value="HMG-box"/>
    <property type="match status" value="1"/>
</dbReference>
<dbReference type="InterPro" id="IPR001841">
    <property type="entry name" value="Znf_RING"/>
</dbReference>
<accession>A0A8C5EF61</accession>
<evidence type="ECO:0000313" key="13">
    <source>
        <dbReference type="Proteomes" id="UP000694680"/>
    </source>
</evidence>
<dbReference type="SMART" id="SM00184">
    <property type="entry name" value="RING"/>
    <property type="match status" value="1"/>
</dbReference>
<dbReference type="GO" id="GO:0005634">
    <property type="term" value="C:nucleus"/>
    <property type="evidence" value="ECO:0007669"/>
    <property type="project" value="UniProtKB-SubCell"/>
</dbReference>
<dbReference type="InterPro" id="IPR036910">
    <property type="entry name" value="HMG_box_dom_sf"/>
</dbReference>
<dbReference type="Proteomes" id="UP000694680">
    <property type="component" value="Chromosome 6"/>
</dbReference>
<feature type="compositionally biased region" description="Polar residues" evidence="9">
    <location>
        <begin position="81"/>
        <end position="91"/>
    </location>
</feature>
<evidence type="ECO:0000256" key="2">
    <source>
        <dbReference type="ARBA" id="ARBA00022723"/>
    </source>
</evidence>
<keyword evidence="3 7" id="KW-0863">Zinc-finger</keyword>
<feature type="region of interest" description="Disordered" evidence="9">
    <location>
        <begin position="78"/>
        <end position="98"/>
    </location>
</feature>
<comment type="subcellular location">
    <subcellularLocation>
        <location evidence="1">Nucleus</location>
    </subcellularLocation>
</comment>
<feature type="domain" description="RING-type" evidence="10">
    <location>
        <begin position="427"/>
        <end position="468"/>
    </location>
</feature>
<dbReference type="CDD" id="cd16472">
    <property type="entry name" value="RING-H2_RNF38-like"/>
    <property type="match status" value="1"/>
</dbReference>
<evidence type="ECO:0000256" key="7">
    <source>
        <dbReference type="PROSITE-ProRule" id="PRU00175"/>
    </source>
</evidence>
<dbReference type="PROSITE" id="PS50118">
    <property type="entry name" value="HMG_BOX_2"/>
    <property type="match status" value="1"/>
</dbReference>
<reference evidence="12" key="1">
    <citation type="submission" date="2020-06" db="EMBL/GenBank/DDBJ databases">
        <authorList>
            <consortium name="Wellcome Sanger Institute Data Sharing"/>
        </authorList>
    </citation>
    <scope>NUCLEOTIDE SEQUENCE [LARGE SCALE GENOMIC DNA]</scope>
</reference>
<dbReference type="SMART" id="SM00398">
    <property type="entry name" value="HMG"/>
    <property type="match status" value="1"/>
</dbReference>
<organism evidence="12 13">
    <name type="scientific">Gouania willdenowi</name>
    <name type="common">Blunt-snouted clingfish</name>
    <name type="synonym">Lepadogaster willdenowi</name>
    <dbReference type="NCBI Taxonomy" id="441366"/>
    <lineage>
        <taxon>Eukaryota</taxon>
        <taxon>Metazoa</taxon>
        <taxon>Chordata</taxon>
        <taxon>Craniata</taxon>
        <taxon>Vertebrata</taxon>
        <taxon>Euteleostomi</taxon>
        <taxon>Actinopterygii</taxon>
        <taxon>Neopterygii</taxon>
        <taxon>Teleostei</taxon>
        <taxon>Neoteleostei</taxon>
        <taxon>Acanthomorphata</taxon>
        <taxon>Ovalentaria</taxon>
        <taxon>Blenniimorphae</taxon>
        <taxon>Blenniiformes</taxon>
        <taxon>Gobiesocoidei</taxon>
        <taxon>Gobiesocidae</taxon>
        <taxon>Gobiesocinae</taxon>
        <taxon>Gouania</taxon>
    </lineage>
</organism>
<keyword evidence="13" id="KW-1185">Reference proteome</keyword>
<keyword evidence="2" id="KW-0479">Metal-binding</keyword>
<dbReference type="Gene3D" id="1.10.30.10">
    <property type="entry name" value="High mobility group box domain"/>
    <property type="match status" value="1"/>
</dbReference>
<evidence type="ECO:0000256" key="4">
    <source>
        <dbReference type="ARBA" id="ARBA00022833"/>
    </source>
</evidence>
<evidence type="ECO:0000256" key="1">
    <source>
        <dbReference type="ARBA" id="ARBA00004123"/>
    </source>
</evidence>
<evidence type="ECO:0000256" key="5">
    <source>
        <dbReference type="ARBA" id="ARBA00023125"/>
    </source>
</evidence>
<evidence type="ECO:0000256" key="3">
    <source>
        <dbReference type="ARBA" id="ARBA00022771"/>
    </source>
</evidence>
<reference evidence="12" key="2">
    <citation type="submission" date="2025-08" db="UniProtKB">
        <authorList>
            <consortium name="Ensembl"/>
        </authorList>
    </citation>
    <scope>IDENTIFICATION</scope>
</reference>
<dbReference type="Pfam" id="PF13639">
    <property type="entry name" value="zf-RING_2"/>
    <property type="match status" value="1"/>
</dbReference>
<keyword evidence="5 8" id="KW-0238">DNA-binding</keyword>
<dbReference type="GO" id="GO:0008270">
    <property type="term" value="F:zinc ion binding"/>
    <property type="evidence" value="ECO:0007669"/>
    <property type="project" value="UniProtKB-KW"/>
</dbReference>